<evidence type="ECO:0000256" key="2">
    <source>
        <dbReference type="ARBA" id="ARBA00023015"/>
    </source>
</evidence>
<evidence type="ECO:0000313" key="6">
    <source>
        <dbReference type="EMBL" id="TQL74743.1"/>
    </source>
</evidence>
<dbReference type="SMART" id="SM00354">
    <property type="entry name" value="HTH_LACI"/>
    <property type="match status" value="1"/>
</dbReference>
<organism evidence="6 7">
    <name type="scientific">Stackebrandtia endophytica</name>
    <dbReference type="NCBI Taxonomy" id="1496996"/>
    <lineage>
        <taxon>Bacteria</taxon>
        <taxon>Bacillati</taxon>
        <taxon>Actinomycetota</taxon>
        <taxon>Actinomycetes</taxon>
        <taxon>Glycomycetales</taxon>
        <taxon>Glycomycetaceae</taxon>
        <taxon>Stackebrandtia</taxon>
    </lineage>
</organism>
<dbReference type="SUPFAM" id="SSF47413">
    <property type="entry name" value="lambda repressor-like DNA-binding domains"/>
    <property type="match status" value="1"/>
</dbReference>
<dbReference type="PROSITE" id="PS50932">
    <property type="entry name" value="HTH_LACI_2"/>
    <property type="match status" value="1"/>
</dbReference>
<dbReference type="GO" id="GO:0000976">
    <property type="term" value="F:transcription cis-regulatory region binding"/>
    <property type="evidence" value="ECO:0007669"/>
    <property type="project" value="TreeGrafter"/>
</dbReference>
<dbReference type="InterPro" id="IPR028082">
    <property type="entry name" value="Peripla_BP_I"/>
</dbReference>
<keyword evidence="7" id="KW-1185">Reference proteome</keyword>
<feature type="domain" description="HTH lacI-type" evidence="5">
    <location>
        <begin position="5"/>
        <end position="59"/>
    </location>
</feature>
<accession>A0A543AQ70</accession>
<keyword evidence="4" id="KW-0804">Transcription</keyword>
<dbReference type="PROSITE" id="PS00356">
    <property type="entry name" value="HTH_LACI_1"/>
    <property type="match status" value="1"/>
</dbReference>
<comment type="caution">
    <text evidence="6">The sequence shown here is derived from an EMBL/GenBank/DDBJ whole genome shotgun (WGS) entry which is preliminary data.</text>
</comment>
<keyword evidence="1" id="KW-0678">Repressor</keyword>
<dbReference type="Pfam" id="PF00356">
    <property type="entry name" value="LacI"/>
    <property type="match status" value="1"/>
</dbReference>
<dbReference type="SUPFAM" id="SSF53822">
    <property type="entry name" value="Periplasmic binding protein-like I"/>
    <property type="match status" value="1"/>
</dbReference>
<evidence type="ECO:0000259" key="5">
    <source>
        <dbReference type="PROSITE" id="PS50932"/>
    </source>
</evidence>
<evidence type="ECO:0000256" key="3">
    <source>
        <dbReference type="ARBA" id="ARBA00023125"/>
    </source>
</evidence>
<dbReference type="InterPro" id="IPR000843">
    <property type="entry name" value="HTH_LacI"/>
</dbReference>
<dbReference type="AlphaFoldDB" id="A0A543AQ70"/>
<dbReference type="Gene3D" id="1.10.260.40">
    <property type="entry name" value="lambda repressor-like DNA-binding domains"/>
    <property type="match status" value="1"/>
</dbReference>
<proteinExistence type="predicted"/>
<dbReference type="RefSeq" id="WP_170183089.1">
    <property type="nucleotide sequence ID" value="NZ_JBHTGS010000002.1"/>
</dbReference>
<dbReference type="Pfam" id="PF13377">
    <property type="entry name" value="Peripla_BP_3"/>
    <property type="match status" value="1"/>
</dbReference>
<dbReference type="InParanoid" id="A0A543AQ70"/>
<dbReference type="InterPro" id="IPR010982">
    <property type="entry name" value="Lambda_DNA-bd_dom_sf"/>
</dbReference>
<protein>
    <submittedName>
        <fullName evidence="6">LacI family transcriptional regulator</fullName>
    </submittedName>
</protein>
<dbReference type="Proteomes" id="UP000317043">
    <property type="component" value="Unassembled WGS sequence"/>
</dbReference>
<dbReference type="GO" id="GO:0003700">
    <property type="term" value="F:DNA-binding transcription factor activity"/>
    <property type="evidence" value="ECO:0007669"/>
    <property type="project" value="TreeGrafter"/>
</dbReference>
<dbReference type="InterPro" id="IPR046335">
    <property type="entry name" value="LacI/GalR-like_sensor"/>
</dbReference>
<evidence type="ECO:0000256" key="4">
    <source>
        <dbReference type="ARBA" id="ARBA00023163"/>
    </source>
</evidence>
<dbReference type="CDD" id="cd01392">
    <property type="entry name" value="HTH_LacI"/>
    <property type="match status" value="1"/>
</dbReference>
<dbReference type="Gene3D" id="3.40.50.2300">
    <property type="match status" value="2"/>
</dbReference>
<evidence type="ECO:0000313" key="7">
    <source>
        <dbReference type="Proteomes" id="UP000317043"/>
    </source>
</evidence>
<reference evidence="6 7" key="1">
    <citation type="submission" date="2019-06" db="EMBL/GenBank/DDBJ databases">
        <title>Sequencing the genomes of 1000 actinobacteria strains.</title>
        <authorList>
            <person name="Klenk H.-P."/>
        </authorList>
    </citation>
    <scope>NUCLEOTIDE SEQUENCE [LARGE SCALE GENOMIC DNA]</scope>
    <source>
        <strain evidence="6 7">DSM 45928</strain>
    </source>
</reference>
<sequence>MSQPVTLHDVAAAAEVSVATASRALSGKNRVSRETVAKVQAVAAELGYRVDPIARALREGSTRIIGMIVPVIGNPYFAQLVDVAEEQLQRRGFELLLADSHGRIDEELRRLTVFGERKVDGIIIVPSDRSASAGALRSIRSNIALVQIDRSAGVSLADFVGVDNDVAMLLLLEHLWERGARSVAFVGADDVTSSGLERVDAFHRALERTGLTLVGQIRGQFDTNTGIAAADEIADGQLPDAIVAGSDLIAFGLISRLRKRGIRVPDDVLVTGFDGTTLSQIFTPSLTTVVQPIEGIAADAVSFLIGRIEGSDAPVRNSRLTPTLRVGESTEAR</sequence>
<dbReference type="EMBL" id="VFOW01000001">
    <property type="protein sequence ID" value="TQL74743.1"/>
    <property type="molecule type" value="Genomic_DNA"/>
</dbReference>
<dbReference type="PANTHER" id="PTHR30146:SF148">
    <property type="entry name" value="HTH-TYPE TRANSCRIPTIONAL REPRESSOR PURR-RELATED"/>
    <property type="match status" value="1"/>
</dbReference>
<evidence type="ECO:0000256" key="1">
    <source>
        <dbReference type="ARBA" id="ARBA00022491"/>
    </source>
</evidence>
<dbReference type="CDD" id="cd06267">
    <property type="entry name" value="PBP1_LacI_sugar_binding-like"/>
    <property type="match status" value="1"/>
</dbReference>
<name>A0A543AQ70_9ACTN</name>
<dbReference type="PANTHER" id="PTHR30146">
    <property type="entry name" value="LACI-RELATED TRANSCRIPTIONAL REPRESSOR"/>
    <property type="match status" value="1"/>
</dbReference>
<keyword evidence="3" id="KW-0238">DNA-binding</keyword>
<keyword evidence="2" id="KW-0805">Transcription regulation</keyword>
<gene>
    <name evidence="6" type="ORF">FB566_0229</name>
</gene>